<dbReference type="InterPro" id="IPR002052">
    <property type="entry name" value="DNA_methylase_N6_adenine_CS"/>
</dbReference>
<evidence type="ECO:0000256" key="2">
    <source>
        <dbReference type="ARBA" id="ARBA00022603"/>
    </source>
</evidence>
<feature type="domain" description="Methyltransferase small" evidence="6">
    <location>
        <begin position="114"/>
        <end position="201"/>
    </location>
</feature>
<protein>
    <recommendedName>
        <fullName evidence="1">peptide chain release factor N(5)-glutamine methyltransferase</fullName>
        <ecNumber evidence="1">2.1.1.297</ecNumber>
    </recommendedName>
</protein>
<dbReference type="PANTHER" id="PTHR18895:SF74">
    <property type="entry name" value="MTRF1L RELEASE FACTOR GLUTAMINE METHYLTRANSFERASE"/>
    <property type="match status" value="1"/>
</dbReference>
<keyword evidence="2 8" id="KW-0489">Methyltransferase</keyword>
<evidence type="ECO:0000313" key="9">
    <source>
        <dbReference type="Proteomes" id="UP001250662"/>
    </source>
</evidence>
<keyword evidence="4" id="KW-0949">S-adenosyl-L-methionine</keyword>
<dbReference type="InterPro" id="IPR029063">
    <property type="entry name" value="SAM-dependent_MTases_sf"/>
</dbReference>
<proteinExistence type="predicted"/>
<dbReference type="PANTHER" id="PTHR18895">
    <property type="entry name" value="HEMK METHYLTRANSFERASE"/>
    <property type="match status" value="1"/>
</dbReference>
<dbReference type="Proteomes" id="UP001250662">
    <property type="component" value="Unassembled WGS sequence"/>
</dbReference>
<dbReference type="EMBL" id="JAVRHU010000002">
    <property type="protein sequence ID" value="MDT0621811.1"/>
    <property type="molecule type" value="Genomic_DNA"/>
</dbReference>
<dbReference type="EC" id="2.1.1.297" evidence="1"/>
<dbReference type="InterPro" id="IPR004556">
    <property type="entry name" value="HemK-like"/>
</dbReference>
<comment type="catalytic activity">
    <reaction evidence="5">
        <text>L-glutaminyl-[peptide chain release factor] + S-adenosyl-L-methionine = N(5)-methyl-L-glutaminyl-[peptide chain release factor] + S-adenosyl-L-homocysteine + H(+)</text>
        <dbReference type="Rhea" id="RHEA:42896"/>
        <dbReference type="Rhea" id="RHEA-COMP:10271"/>
        <dbReference type="Rhea" id="RHEA-COMP:10272"/>
        <dbReference type="ChEBI" id="CHEBI:15378"/>
        <dbReference type="ChEBI" id="CHEBI:30011"/>
        <dbReference type="ChEBI" id="CHEBI:57856"/>
        <dbReference type="ChEBI" id="CHEBI:59789"/>
        <dbReference type="ChEBI" id="CHEBI:61891"/>
        <dbReference type="EC" id="2.1.1.297"/>
    </reaction>
</comment>
<dbReference type="InterPro" id="IPR019874">
    <property type="entry name" value="RF_methyltr_PrmC"/>
</dbReference>
<evidence type="ECO:0000256" key="4">
    <source>
        <dbReference type="ARBA" id="ARBA00022691"/>
    </source>
</evidence>
<reference evidence="8 9" key="1">
    <citation type="submission" date="2023-09" db="EMBL/GenBank/DDBJ databases">
        <authorList>
            <person name="Rey-Velasco X."/>
        </authorList>
    </citation>
    <scope>NUCLEOTIDE SEQUENCE [LARGE SCALE GENOMIC DNA]</scope>
    <source>
        <strain evidence="8 9">P007</strain>
    </source>
</reference>
<keyword evidence="3 8" id="KW-0808">Transferase</keyword>
<dbReference type="Pfam" id="PF05175">
    <property type="entry name" value="MTS"/>
    <property type="match status" value="1"/>
</dbReference>
<dbReference type="GO" id="GO:0102559">
    <property type="term" value="F:peptide chain release factor N(5)-glutamine methyltransferase activity"/>
    <property type="evidence" value="ECO:0007669"/>
    <property type="project" value="UniProtKB-EC"/>
</dbReference>
<keyword evidence="9" id="KW-1185">Reference proteome</keyword>
<comment type="caution">
    <text evidence="8">The sequence shown here is derived from an EMBL/GenBank/DDBJ whole genome shotgun (WGS) entry which is preliminary data.</text>
</comment>
<dbReference type="Pfam" id="PF17827">
    <property type="entry name" value="PrmC_N"/>
    <property type="match status" value="1"/>
</dbReference>
<evidence type="ECO:0000313" key="8">
    <source>
        <dbReference type="EMBL" id="MDT0621811.1"/>
    </source>
</evidence>
<dbReference type="NCBIfam" id="TIGR03534">
    <property type="entry name" value="RF_mod_PrmC"/>
    <property type="match status" value="1"/>
</dbReference>
<evidence type="ECO:0000256" key="1">
    <source>
        <dbReference type="ARBA" id="ARBA00012771"/>
    </source>
</evidence>
<feature type="domain" description="Release factor glutamine methyltransferase N-terminal" evidence="7">
    <location>
        <begin position="32"/>
        <end position="74"/>
    </location>
</feature>
<dbReference type="SUPFAM" id="SSF53335">
    <property type="entry name" value="S-adenosyl-L-methionine-dependent methyltransferases"/>
    <property type="match status" value="1"/>
</dbReference>
<evidence type="ECO:0000259" key="6">
    <source>
        <dbReference type="Pfam" id="PF05175"/>
    </source>
</evidence>
<name>A0ABU3BI13_9FLAO</name>
<dbReference type="CDD" id="cd02440">
    <property type="entry name" value="AdoMet_MTases"/>
    <property type="match status" value="1"/>
</dbReference>
<accession>A0ABU3BI13</accession>
<evidence type="ECO:0000259" key="7">
    <source>
        <dbReference type="Pfam" id="PF17827"/>
    </source>
</evidence>
<dbReference type="InterPro" id="IPR040758">
    <property type="entry name" value="PrmC_N"/>
</dbReference>
<dbReference type="RefSeq" id="WP_311387811.1">
    <property type="nucleotide sequence ID" value="NZ_JAVRHU010000002.1"/>
</dbReference>
<organism evidence="8 9">
    <name type="scientific">Croceitalea vernalis</name>
    <dbReference type="NCBI Taxonomy" id="3075599"/>
    <lineage>
        <taxon>Bacteria</taxon>
        <taxon>Pseudomonadati</taxon>
        <taxon>Bacteroidota</taxon>
        <taxon>Flavobacteriia</taxon>
        <taxon>Flavobacteriales</taxon>
        <taxon>Flavobacteriaceae</taxon>
        <taxon>Croceitalea</taxon>
    </lineage>
</organism>
<dbReference type="PROSITE" id="PS00092">
    <property type="entry name" value="N6_MTASE"/>
    <property type="match status" value="1"/>
</dbReference>
<evidence type="ECO:0000256" key="5">
    <source>
        <dbReference type="ARBA" id="ARBA00048391"/>
    </source>
</evidence>
<dbReference type="GO" id="GO:0032259">
    <property type="term" value="P:methylation"/>
    <property type="evidence" value="ECO:0007669"/>
    <property type="project" value="UniProtKB-KW"/>
</dbReference>
<sequence>MQLSEIKLIYHKELSELYPKEEIDSFFFRSIEFYLKLERFILVMQPNYTLSKSEERPLFETLTRLVKEEPLQYIFKEATFMDLSFEVNEHTLIPRPETEELVQWIIDDCSMKFNQDVKVLDIGTGSGCIAIALAANLRKLNVHAIDISQKALSIAIKNSDRNKVNISFEKADILDRNLSMNMQFDIIVSNPPYVRESEKDDMLNNVKNHEPNTALFVPDNDSLLFYKAIAYFSKKHLKNGGNLYLEINQYLGKETQLIFEQENFENISLKKDIFGNDRMLKCCKNI</sequence>
<dbReference type="NCBIfam" id="TIGR00536">
    <property type="entry name" value="hemK_fam"/>
    <property type="match status" value="1"/>
</dbReference>
<dbReference type="Gene3D" id="3.40.50.150">
    <property type="entry name" value="Vaccinia Virus protein VP39"/>
    <property type="match status" value="1"/>
</dbReference>
<dbReference type="Gene3D" id="1.10.8.10">
    <property type="entry name" value="DNA helicase RuvA subunit, C-terminal domain"/>
    <property type="match status" value="1"/>
</dbReference>
<evidence type="ECO:0000256" key="3">
    <source>
        <dbReference type="ARBA" id="ARBA00022679"/>
    </source>
</evidence>
<dbReference type="InterPro" id="IPR050320">
    <property type="entry name" value="N5-glutamine_MTase"/>
</dbReference>
<gene>
    <name evidence="8" type="primary">prmC</name>
    <name evidence="8" type="ORF">RM520_09245</name>
</gene>
<dbReference type="InterPro" id="IPR007848">
    <property type="entry name" value="Small_mtfrase_dom"/>
</dbReference>